<evidence type="ECO:0000256" key="3">
    <source>
        <dbReference type="ARBA" id="ARBA00022806"/>
    </source>
</evidence>
<dbReference type="SUPFAM" id="SSF52540">
    <property type="entry name" value="P-loop containing nucleoside triphosphate hydrolases"/>
    <property type="match status" value="1"/>
</dbReference>
<feature type="coiled-coil region" evidence="5">
    <location>
        <begin position="1078"/>
        <end position="1112"/>
    </location>
</feature>
<accession>A0ABR2IMV0</accession>
<dbReference type="InterPro" id="IPR027417">
    <property type="entry name" value="P-loop_NTPase"/>
</dbReference>
<dbReference type="SUPFAM" id="SSF57850">
    <property type="entry name" value="RING/U-box"/>
    <property type="match status" value="1"/>
</dbReference>
<name>A0ABR2IMV0_9EUKA</name>
<dbReference type="Gene3D" id="1.20.120.1750">
    <property type="match status" value="1"/>
</dbReference>
<keyword evidence="3" id="KW-0347">Helicase</keyword>
<evidence type="ECO:0000313" key="7">
    <source>
        <dbReference type="Proteomes" id="UP001470230"/>
    </source>
</evidence>
<dbReference type="PANTHER" id="PTHR18934">
    <property type="entry name" value="ATP-DEPENDENT RNA HELICASE"/>
    <property type="match status" value="1"/>
</dbReference>
<keyword evidence="7" id="KW-1185">Reference proteome</keyword>
<dbReference type="CDD" id="cd20336">
    <property type="entry name" value="Rcat_RBR"/>
    <property type="match status" value="1"/>
</dbReference>
<reference evidence="6 7" key="1">
    <citation type="submission" date="2024-04" db="EMBL/GenBank/DDBJ databases">
        <title>Tritrichomonas musculus Genome.</title>
        <authorList>
            <person name="Alves-Ferreira E."/>
            <person name="Grigg M."/>
            <person name="Lorenzi H."/>
            <person name="Galac M."/>
        </authorList>
    </citation>
    <scope>NUCLEOTIDE SEQUENCE [LARGE SCALE GENOMIC DNA]</scope>
    <source>
        <strain evidence="6 7">EAF2021</strain>
    </source>
</reference>
<protein>
    <recommendedName>
        <fullName evidence="8">RING-type domain-containing protein</fullName>
    </recommendedName>
</protein>
<gene>
    <name evidence="6" type="ORF">M9Y10_010742</name>
</gene>
<evidence type="ECO:0000313" key="6">
    <source>
        <dbReference type="EMBL" id="KAK8865205.1"/>
    </source>
</evidence>
<comment type="caution">
    <text evidence="6">The sequence shown here is derived from an EMBL/GenBank/DDBJ whole genome shotgun (WGS) entry which is preliminary data.</text>
</comment>
<evidence type="ECO:0000256" key="2">
    <source>
        <dbReference type="ARBA" id="ARBA00022801"/>
    </source>
</evidence>
<proteinExistence type="predicted"/>
<dbReference type="EMBL" id="JAPFFF010000016">
    <property type="protein sequence ID" value="KAK8865205.1"/>
    <property type="molecule type" value="Genomic_DNA"/>
</dbReference>
<keyword evidence="2" id="KW-0378">Hydrolase</keyword>
<sequence>MLPNDLKNINKLVFSTSLSDPSINDKLSVVIDSGLIKENGFDYSVSLRTIKDAQASKEVMNLRKGRLGRTMKGMYVPIMTEKNIPEVQQPPILKEDLTRSILMLKSIDIDIEKMSNLPDMPNRSNLNTSIDNLIYVKAINDKTFAITKFGNDILRYPFILIYYAAAMELFKKGYSEGEQNIALFVSAYISIVLSMSNILVQEEMSENLSKVFVKESDVATIINALNILFKSQITDNDQLRDLVESYGFSYSVFRELRSNIQVVINDLFPQKSINEVLDISEKFIQKYHGLISLIDTFILSIEQTYPNFTDSNYITFKCVNGSGGFDSHSTLVFKASNNLKFPKKRQHASEINITRRPGWNGLSIPTECYLFSITRNLNYNTNSGFLVHRATPESKNLISTIELDKIALNPYFAILLEIYFKDLELTYFNNDEKGIRSDDSYPFHYSNAGDRVFVSFISKDEKMKQIILNGANKVIKLLPYTPRSVLILRSDGNAIIEVTSIGTEEYNTSVATTLTGNILDKKDIDYCVNNLNEVAKVDSYIRICSLIFKETCDLKYFDRSHLYIINEQKRDNPPLYDLIIRQFQLFNKYIQQKQQKNRHLITKTMKNQKKNDLSLFQFPYDFIHPSLIRYKESLRSILKWLENNEQIKVSSVVGSHLLMKTKDIEKLRKSIHSKDRDLIKEQLNLNYVAIQVPLKLYEKIFLTIKEHQTWHYDKKFRTIVAPKEEADEVKKLIESNDIKDKDNATMFIENNLPSKVLCCFLSCEDPDDPVLTEYPVTVFFRDGSYYTSKLCRECLIDNFQISLGNLFVNGKVEPKRVEENTIRPKNIPTVKSEYIEDGTEKWPVIPLGLMVYVLLNDPSELSSFISAWLFSAEEFTIRVMMQKRFLWCNYHPHIIYDIVKIGRRLFHCKECDKEIAMLPPDDPSRIMRIEENRQRDFQNAVIQNVEQEIIAYINERVASLPKKKKPEDEERFRRELEIKVREEREEEITQKVTDKLNAIELMRKKEEEKRMKIEEEKRMRNEAYRKKEEEKRKKEQLRILKIVESEICRLINDEIQFEEKTSGNKVSVERRKVIEAEIRSNEQDIKNEIIERERIEAEKEAQRINKLNLQKSLNFISKLKHCPRCHRPIIKNGGCNHICCQCGIHFCYVCGFSSIHSCKIYEHMRDEHGGIYDQH</sequence>
<dbReference type="Pfam" id="PF26200">
    <property type="entry name" value="Rcat_RNF216"/>
    <property type="match status" value="1"/>
</dbReference>
<keyword evidence="1" id="KW-0547">Nucleotide-binding</keyword>
<dbReference type="Proteomes" id="UP001470230">
    <property type="component" value="Unassembled WGS sequence"/>
</dbReference>
<evidence type="ECO:0008006" key="8">
    <source>
        <dbReference type="Google" id="ProtNLM"/>
    </source>
</evidence>
<keyword evidence="4" id="KW-0067">ATP-binding</keyword>
<feature type="coiled-coil region" evidence="5">
    <location>
        <begin position="996"/>
        <end position="1046"/>
    </location>
</feature>
<dbReference type="Gene3D" id="3.40.50.300">
    <property type="entry name" value="P-loop containing nucleotide triphosphate hydrolases"/>
    <property type="match status" value="1"/>
</dbReference>
<dbReference type="PANTHER" id="PTHR18934:SF91">
    <property type="entry name" value="PRE-MRNA-SPLICING FACTOR ATP-DEPENDENT RNA HELICASE PRP16"/>
    <property type="match status" value="1"/>
</dbReference>
<evidence type="ECO:0000256" key="1">
    <source>
        <dbReference type="ARBA" id="ARBA00022741"/>
    </source>
</evidence>
<organism evidence="6 7">
    <name type="scientific">Tritrichomonas musculus</name>
    <dbReference type="NCBI Taxonomy" id="1915356"/>
    <lineage>
        <taxon>Eukaryota</taxon>
        <taxon>Metamonada</taxon>
        <taxon>Parabasalia</taxon>
        <taxon>Tritrichomonadida</taxon>
        <taxon>Tritrichomonadidae</taxon>
        <taxon>Tritrichomonas</taxon>
    </lineage>
</organism>
<evidence type="ECO:0000256" key="5">
    <source>
        <dbReference type="SAM" id="Coils"/>
    </source>
</evidence>
<keyword evidence="5" id="KW-0175">Coiled coil</keyword>
<evidence type="ECO:0000256" key="4">
    <source>
        <dbReference type="ARBA" id="ARBA00022840"/>
    </source>
</evidence>